<keyword evidence="3" id="KW-1185">Reference proteome</keyword>
<dbReference type="Gramene" id="OE9A102730T1">
    <property type="protein sequence ID" value="OE9A102730C1"/>
    <property type="gene ID" value="OE9A102730"/>
</dbReference>
<name>A0A8S0TFP3_OLEEU</name>
<dbReference type="GO" id="GO:0005737">
    <property type="term" value="C:cytoplasm"/>
    <property type="evidence" value="ECO:0007669"/>
    <property type="project" value="TreeGrafter"/>
</dbReference>
<accession>A0A8S0TFP3</accession>
<dbReference type="InterPro" id="IPR034604">
    <property type="entry name" value="SRRP53"/>
</dbReference>
<protein>
    <submittedName>
        <fullName evidence="2">Uncharacterized protein</fullName>
    </submittedName>
</protein>
<dbReference type="PANTHER" id="PTHR31968">
    <property type="entry name" value="SERINE/ARGININE-RELATED PROTEIN 53"/>
    <property type="match status" value="1"/>
</dbReference>
<comment type="caution">
    <text evidence="2">The sequence shown here is derived from an EMBL/GenBank/DDBJ whole genome shotgun (WGS) entry which is preliminary data.</text>
</comment>
<evidence type="ECO:0000256" key="1">
    <source>
        <dbReference type="SAM" id="MobiDB-lite"/>
    </source>
</evidence>
<dbReference type="GO" id="GO:0000380">
    <property type="term" value="P:alternative mRNA splicing, via spliceosome"/>
    <property type="evidence" value="ECO:0007669"/>
    <property type="project" value="InterPro"/>
</dbReference>
<dbReference type="PANTHER" id="PTHR31968:SF4">
    <property type="entry name" value="SERINE_ARGININE-RELATED PROTEIN 53"/>
    <property type="match status" value="1"/>
</dbReference>
<dbReference type="GO" id="GO:0005634">
    <property type="term" value="C:nucleus"/>
    <property type="evidence" value="ECO:0007669"/>
    <property type="project" value="TreeGrafter"/>
</dbReference>
<proteinExistence type="predicted"/>
<reference evidence="2 3" key="1">
    <citation type="submission" date="2019-12" db="EMBL/GenBank/DDBJ databases">
        <authorList>
            <person name="Alioto T."/>
            <person name="Alioto T."/>
            <person name="Gomez Garrido J."/>
        </authorList>
    </citation>
    <scope>NUCLEOTIDE SEQUENCE [LARGE SCALE GENOMIC DNA]</scope>
</reference>
<organism evidence="2 3">
    <name type="scientific">Olea europaea subsp. europaea</name>
    <dbReference type="NCBI Taxonomy" id="158383"/>
    <lineage>
        <taxon>Eukaryota</taxon>
        <taxon>Viridiplantae</taxon>
        <taxon>Streptophyta</taxon>
        <taxon>Embryophyta</taxon>
        <taxon>Tracheophyta</taxon>
        <taxon>Spermatophyta</taxon>
        <taxon>Magnoliopsida</taxon>
        <taxon>eudicotyledons</taxon>
        <taxon>Gunneridae</taxon>
        <taxon>Pentapetalae</taxon>
        <taxon>asterids</taxon>
        <taxon>lamiids</taxon>
        <taxon>Lamiales</taxon>
        <taxon>Oleaceae</taxon>
        <taxon>Oleeae</taxon>
        <taxon>Olea</taxon>
    </lineage>
</organism>
<sequence length="130" mass="14198">MLCHAMAAAEDDVVQHLGLSFRFSVGKAKKEEDIRAAAAAHDEAIFGTSSLPLHVETDNKAKEDSNTENVTSSPVKSHLSDQVLTMQQGFVPGKVEENECTPRNYGLVTAWELVSVHGLPVKLEENRVQL</sequence>
<evidence type="ECO:0000313" key="3">
    <source>
        <dbReference type="Proteomes" id="UP000594638"/>
    </source>
</evidence>
<gene>
    <name evidence="2" type="ORF">OLEA9_A102730</name>
</gene>
<evidence type="ECO:0000313" key="2">
    <source>
        <dbReference type="EMBL" id="CAA3004181.1"/>
    </source>
</evidence>
<dbReference type="AlphaFoldDB" id="A0A8S0TFP3"/>
<dbReference type="EMBL" id="CACTIH010006114">
    <property type="protein sequence ID" value="CAA3004181.1"/>
    <property type="molecule type" value="Genomic_DNA"/>
</dbReference>
<feature type="region of interest" description="Disordered" evidence="1">
    <location>
        <begin position="58"/>
        <end position="78"/>
    </location>
</feature>
<dbReference type="Proteomes" id="UP000594638">
    <property type="component" value="Unassembled WGS sequence"/>
</dbReference>
<feature type="compositionally biased region" description="Polar residues" evidence="1">
    <location>
        <begin position="67"/>
        <end position="78"/>
    </location>
</feature>